<organism evidence="1 4">
    <name type="scientific">Arctia plantaginis</name>
    <name type="common">Wood tiger moth</name>
    <name type="synonym">Phalaena plantaginis</name>
    <dbReference type="NCBI Taxonomy" id="874455"/>
    <lineage>
        <taxon>Eukaryota</taxon>
        <taxon>Metazoa</taxon>
        <taxon>Ecdysozoa</taxon>
        <taxon>Arthropoda</taxon>
        <taxon>Hexapoda</taxon>
        <taxon>Insecta</taxon>
        <taxon>Pterygota</taxon>
        <taxon>Neoptera</taxon>
        <taxon>Endopterygota</taxon>
        <taxon>Lepidoptera</taxon>
        <taxon>Glossata</taxon>
        <taxon>Ditrysia</taxon>
        <taxon>Noctuoidea</taxon>
        <taxon>Erebidae</taxon>
        <taxon>Arctiinae</taxon>
        <taxon>Arctia</taxon>
    </lineage>
</organism>
<comment type="caution">
    <text evidence="1">The sequence shown here is derived from an EMBL/GenBank/DDBJ whole genome shotgun (WGS) entry which is preliminary data.</text>
</comment>
<dbReference type="PANTHER" id="PTHR23227:SF67">
    <property type="entry name" value="CRANIOFACIAL DEVELOPMENT PROTEIN 2-LIKE"/>
    <property type="match status" value="1"/>
</dbReference>
<dbReference type="Proteomes" id="UP000494106">
    <property type="component" value="Unassembled WGS sequence"/>
</dbReference>
<protein>
    <recommendedName>
        <fullName evidence="5">Craniofacial development protein 2-like</fullName>
    </recommendedName>
</protein>
<sequence length="162" mass="17225">MVVLKVLIDGTVTHLISAYMSQAGCGDAERVLFLKRLGDVRDISLSQGIVLSGDLNGHVGGGCEEFESVHGGFGYGTRNTDSGDILRTRAAADHAIVNTYFEKKSEHLITYRTGGKLPESISYSLGDTISAKLPTSLCHGSLCEAQRQSCRAVPTPNQVVAA</sequence>
<proteinExistence type="predicted"/>
<gene>
    <name evidence="2" type="ORF">APLA_LOCUS12342</name>
    <name evidence="1" type="ORF">APLA_LOCUS5017</name>
</gene>
<dbReference type="Proteomes" id="UP000494256">
    <property type="component" value="Unassembled WGS sequence"/>
</dbReference>
<evidence type="ECO:0000313" key="3">
    <source>
        <dbReference type="Proteomes" id="UP000494106"/>
    </source>
</evidence>
<dbReference type="InterPro" id="IPR027124">
    <property type="entry name" value="Swc5/CFDP1/2"/>
</dbReference>
<dbReference type="EMBL" id="CADEBD010000288">
    <property type="protein sequence ID" value="CAB3231175.1"/>
    <property type="molecule type" value="Genomic_DNA"/>
</dbReference>
<name>A0A8S0ZDY4_ARCPL</name>
<dbReference type="AlphaFoldDB" id="A0A8S0ZDY4"/>
<evidence type="ECO:0000313" key="4">
    <source>
        <dbReference type="Proteomes" id="UP000494256"/>
    </source>
</evidence>
<evidence type="ECO:0008006" key="5">
    <source>
        <dbReference type="Google" id="ProtNLM"/>
    </source>
</evidence>
<evidence type="ECO:0000313" key="2">
    <source>
        <dbReference type="EMBL" id="CAB3249863.1"/>
    </source>
</evidence>
<dbReference type="OrthoDB" id="418748at2759"/>
<dbReference type="PANTHER" id="PTHR23227">
    <property type="entry name" value="BUCENTAUR RELATED"/>
    <property type="match status" value="1"/>
</dbReference>
<keyword evidence="3" id="KW-1185">Reference proteome</keyword>
<accession>A0A8S0ZDY4</accession>
<reference evidence="3 4" key="1">
    <citation type="submission" date="2020-04" db="EMBL/GenBank/DDBJ databases">
        <authorList>
            <person name="Wallbank WR R."/>
            <person name="Pardo Diaz C."/>
            <person name="Kozak K."/>
            <person name="Martin S."/>
            <person name="Jiggins C."/>
            <person name="Moest M."/>
            <person name="Warren A I."/>
            <person name="Byers J.R.P. K."/>
            <person name="Montejo-Kovacevich G."/>
            <person name="Yen C E."/>
        </authorList>
    </citation>
    <scope>NUCLEOTIDE SEQUENCE [LARGE SCALE GENOMIC DNA]</scope>
</reference>
<dbReference type="EMBL" id="CADEBC010000540">
    <property type="protein sequence ID" value="CAB3249863.1"/>
    <property type="molecule type" value="Genomic_DNA"/>
</dbReference>
<evidence type="ECO:0000313" key="1">
    <source>
        <dbReference type="EMBL" id="CAB3231175.1"/>
    </source>
</evidence>